<evidence type="ECO:0000313" key="4">
    <source>
        <dbReference type="Ensembl" id="ENSCLMP00005014038.1"/>
    </source>
</evidence>
<proteinExistence type="predicted"/>
<dbReference type="PROSITE" id="PS50188">
    <property type="entry name" value="B302_SPRY"/>
    <property type="match status" value="1"/>
</dbReference>
<dbReference type="PRINTS" id="PR01407">
    <property type="entry name" value="BUTYPHLNCDUF"/>
</dbReference>
<keyword evidence="5" id="KW-1185">Reference proteome</keyword>
<dbReference type="InterPro" id="IPR003961">
    <property type="entry name" value="FN3_dom"/>
</dbReference>
<evidence type="ECO:0000256" key="1">
    <source>
        <dbReference type="ARBA" id="ARBA00023054"/>
    </source>
</evidence>
<dbReference type="PANTHER" id="PTHR24099:SF6">
    <property type="entry name" value="FIBRONECTIN TYPE III AND SPRY DOMAIN-CONTAINING PROTEIN 2"/>
    <property type="match status" value="1"/>
</dbReference>
<accession>A0A8C2X9P7</accession>
<organism evidence="4 5">
    <name type="scientific">Cyclopterus lumpus</name>
    <name type="common">Lumpsucker</name>
    <dbReference type="NCBI Taxonomy" id="8103"/>
    <lineage>
        <taxon>Eukaryota</taxon>
        <taxon>Metazoa</taxon>
        <taxon>Chordata</taxon>
        <taxon>Craniata</taxon>
        <taxon>Vertebrata</taxon>
        <taxon>Euteleostomi</taxon>
        <taxon>Actinopterygii</taxon>
        <taxon>Neopterygii</taxon>
        <taxon>Teleostei</taxon>
        <taxon>Neoteleostei</taxon>
        <taxon>Acanthomorphata</taxon>
        <taxon>Eupercaria</taxon>
        <taxon>Perciformes</taxon>
        <taxon>Cottioidei</taxon>
        <taxon>Cottales</taxon>
        <taxon>Cyclopteridae</taxon>
        <taxon>Cyclopterus</taxon>
    </lineage>
</organism>
<dbReference type="SMART" id="SM00060">
    <property type="entry name" value="FN3"/>
    <property type="match status" value="1"/>
</dbReference>
<dbReference type="InterPro" id="IPR043136">
    <property type="entry name" value="B30.2/SPRY_sf"/>
</dbReference>
<dbReference type="InterPro" id="IPR050617">
    <property type="entry name" value="E3_ligase_FN3/SPRY"/>
</dbReference>
<dbReference type="SUPFAM" id="SSF49899">
    <property type="entry name" value="Concanavalin A-like lectins/glucanases"/>
    <property type="match status" value="1"/>
</dbReference>
<dbReference type="AlphaFoldDB" id="A0A8C2X9P7"/>
<dbReference type="GeneTree" id="ENSGT00940000158441"/>
<keyword evidence="1" id="KW-0175">Coiled coil</keyword>
<evidence type="ECO:0000313" key="5">
    <source>
        <dbReference type="Proteomes" id="UP000694565"/>
    </source>
</evidence>
<feature type="domain" description="B30.2/SPRY" evidence="2">
    <location>
        <begin position="265"/>
        <end position="458"/>
    </location>
</feature>
<dbReference type="InterPro" id="IPR013320">
    <property type="entry name" value="ConA-like_dom_sf"/>
</dbReference>
<dbReference type="SUPFAM" id="SSF49265">
    <property type="entry name" value="Fibronectin type III"/>
    <property type="match status" value="1"/>
</dbReference>
<dbReference type="Ensembl" id="ENSCLMT00005014987.1">
    <property type="protein sequence ID" value="ENSCLMP00005014038.1"/>
    <property type="gene ID" value="ENSCLMG00005007422.1"/>
</dbReference>
<protein>
    <submittedName>
        <fullName evidence="4">Fibronectin type III and SPRY domain containing 2</fullName>
    </submittedName>
</protein>
<sequence>RLQGKVAEMENFASHLEEIFLTVEENFGRQEQHLEQHYNDVLQTLSQRYDDRAVGLEEEKKGKLEALYKQLLACGQAMDASKELIETKKKHDKWDLDFFICSIAFFDEFAKEQVDLTLSTSLEFNTPRADLSDVKTMMDSINVVPAPSAPVINPQTPNSATQTSLRVCWSLFSDDTVEYYELYYRPVLEDTPADSRLPSPPVIKQRECTSCPEAALIRWESGNTNPVDSYTVELSEMGTDSVPTCQCLIQLQTGRRYLISVRAVNIGGPSCGSEVITVSTTGTFFYLLEDTAHPCLSISEDGFTMVRASMCKMIRLCGFRCVAVLGDLIPVRGRHYWEVEVDDETEFRIGVASEDTERNSYLGANNTSWCMRHILTPARHKYEFLHNGLSPDLRITVNPVRIGVALDYERGTLSFFNVDLEQHLHTFQCHFRNYVHPCFGLDNPGVLTVHNSIEAPEYSFV</sequence>
<dbReference type="InterPro" id="IPR003877">
    <property type="entry name" value="SPRY_dom"/>
</dbReference>
<evidence type="ECO:0000259" key="2">
    <source>
        <dbReference type="PROSITE" id="PS50188"/>
    </source>
</evidence>
<dbReference type="InterPro" id="IPR036116">
    <property type="entry name" value="FN3_sf"/>
</dbReference>
<dbReference type="InterPro" id="IPR001870">
    <property type="entry name" value="B30.2/SPRY"/>
</dbReference>
<dbReference type="SMART" id="SM00449">
    <property type="entry name" value="SPRY"/>
    <property type="match status" value="1"/>
</dbReference>
<dbReference type="Proteomes" id="UP000694565">
    <property type="component" value="Unplaced"/>
</dbReference>
<dbReference type="PANTHER" id="PTHR24099">
    <property type="entry name" value="E3 UBIQUITIN-PROTEIN LIGASE TRIM36-RELATED"/>
    <property type="match status" value="1"/>
</dbReference>
<evidence type="ECO:0000259" key="3">
    <source>
        <dbReference type="PROSITE" id="PS50853"/>
    </source>
</evidence>
<reference evidence="4" key="1">
    <citation type="submission" date="2025-08" db="UniProtKB">
        <authorList>
            <consortium name="Ensembl"/>
        </authorList>
    </citation>
    <scope>IDENTIFICATION</scope>
</reference>
<dbReference type="Gene3D" id="2.60.40.10">
    <property type="entry name" value="Immunoglobulins"/>
    <property type="match status" value="1"/>
</dbReference>
<feature type="domain" description="Fibronectin type-III" evidence="3">
    <location>
        <begin position="197"/>
        <end position="283"/>
    </location>
</feature>
<dbReference type="PROSITE" id="PS50853">
    <property type="entry name" value="FN3"/>
    <property type="match status" value="1"/>
</dbReference>
<dbReference type="CDD" id="cd00063">
    <property type="entry name" value="FN3"/>
    <property type="match status" value="1"/>
</dbReference>
<dbReference type="Pfam" id="PF00622">
    <property type="entry name" value="SPRY"/>
    <property type="match status" value="1"/>
</dbReference>
<dbReference type="Gene3D" id="2.60.120.920">
    <property type="match status" value="1"/>
</dbReference>
<name>A0A8C2X9P7_CYCLU</name>
<dbReference type="InterPro" id="IPR003879">
    <property type="entry name" value="Butyrophylin_SPRY"/>
</dbReference>
<reference evidence="4" key="2">
    <citation type="submission" date="2025-09" db="UniProtKB">
        <authorList>
            <consortium name="Ensembl"/>
        </authorList>
    </citation>
    <scope>IDENTIFICATION</scope>
</reference>
<dbReference type="InterPro" id="IPR013783">
    <property type="entry name" value="Ig-like_fold"/>
</dbReference>